<comment type="caution">
    <text evidence="1">The sequence shown here is derived from an EMBL/GenBank/DDBJ whole genome shotgun (WGS) entry which is preliminary data.</text>
</comment>
<proteinExistence type="predicted"/>
<dbReference type="AlphaFoldDB" id="A0A2A7HZZ9"/>
<dbReference type="EMBL" id="NVLK01000016">
    <property type="protein sequence ID" value="PEC22596.1"/>
    <property type="molecule type" value="Genomic_DNA"/>
</dbReference>
<dbReference type="RefSeq" id="WP_097903253.1">
    <property type="nucleotide sequence ID" value="NZ_NVLK01000016.1"/>
</dbReference>
<gene>
    <name evidence="1" type="ORF">COM96_07375</name>
</gene>
<reference evidence="1 2" key="1">
    <citation type="submission" date="2017-09" db="EMBL/GenBank/DDBJ databases">
        <title>Large-scale bioinformatics analysis of Bacillus genomes uncovers conserved roles of natural products in bacterial physiology.</title>
        <authorList>
            <consortium name="Agbiome Team Llc"/>
            <person name="Bleich R.M."/>
            <person name="Grubbs K.J."/>
            <person name="Santa Maria K.C."/>
            <person name="Allen S.E."/>
            <person name="Farag S."/>
            <person name="Shank E.A."/>
            <person name="Bowers A."/>
        </authorList>
    </citation>
    <scope>NUCLEOTIDE SEQUENCE [LARGE SCALE GENOMIC DNA]</scope>
    <source>
        <strain evidence="1 2">AFS096845</strain>
    </source>
</reference>
<organism evidence="1 2">
    <name type="scientific">Bacillus cereus</name>
    <dbReference type="NCBI Taxonomy" id="1396"/>
    <lineage>
        <taxon>Bacteria</taxon>
        <taxon>Bacillati</taxon>
        <taxon>Bacillota</taxon>
        <taxon>Bacilli</taxon>
        <taxon>Bacillales</taxon>
        <taxon>Bacillaceae</taxon>
        <taxon>Bacillus</taxon>
        <taxon>Bacillus cereus group</taxon>
    </lineage>
</organism>
<protein>
    <submittedName>
        <fullName evidence="1">Uncharacterized protein</fullName>
    </submittedName>
</protein>
<accession>A0A2A7HZZ9</accession>
<name>A0A2A7HZZ9_BACCE</name>
<dbReference type="Proteomes" id="UP000220006">
    <property type="component" value="Unassembled WGS sequence"/>
</dbReference>
<evidence type="ECO:0000313" key="2">
    <source>
        <dbReference type="Proteomes" id="UP000220006"/>
    </source>
</evidence>
<evidence type="ECO:0000313" key="1">
    <source>
        <dbReference type="EMBL" id="PEC22596.1"/>
    </source>
</evidence>
<sequence>MRTWEDSTNISASSNWIPEDRSIFIIIPIEKGSNKVYIEANATYLTSANGEVGVTGFRAYGQVWTLVNCRFESFSVNYSPLSKA</sequence>